<name>A0A6S6SBF6_9BACT</name>
<feature type="transmembrane region" description="Helical" evidence="1">
    <location>
        <begin position="386"/>
        <end position="405"/>
    </location>
</feature>
<reference evidence="2" key="1">
    <citation type="submission" date="2020-01" db="EMBL/GenBank/DDBJ databases">
        <authorList>
            <person name="Meier V. D."/>
            <person name="Meier V D."/>
        </authorList>
    </citation>
    <scope>NUCLEOTIDE SEQUENCE</scope>
    <source>
        <strain evidence="2">HLG_WM_MAG_01</strain>
    </source>
</reference>
<feature type="transmembrane region" description="Helical" evidence="1">
    <location>
        <begin position="273"/>
        <end position="292"/>
    </location>
</feature>
<feature type="transmembrane region" description="Helical" evidence="1">
    <location>
        <begin position="79"/>
        <end position="99"/>
    </location>
</feature>
<feature type="transmembrane region" description="Helical" evidence="1">
    <location>
        <begin position="205"/>
        <end position="221"/>
    </location>
</feature>
<dbReference type="AlphaFoldDB" id="A0A6S6SBF6"/>
<feature type="transmembrane region" description="Helical" evidence="1">
    <location>
        <begin position="179"/>
        <end position="199"/>
    </location>
</feature>
<feature type="transmembrane region" description="Helical" evidence="1">
    <location>
        <begin position="481"/>
        <end position="501"/>
    </location>
</feature>
<keyword evidence="1" id="KW-1133">Transmembrane helix</keyword>
<feature type="transmembrane region" description="Helical" evidence="1">
    <location>
        <begin position="152"/>
        <end position="172"/>
    </location>
</feature>
<gene>
    <name evidence="2" type="ORF">HELGO_WM3029</name>
</gene>
<proteinExistence type="predicted"/>
<feature type="transmembrane region" description="Helical" evidence="1">
    <location>
        <begin position="449"/>
        <end position="469"/>
    </location>
</feature>
<organism evidence="2">
    <name type="scientific">uncultured Sulfurovum sp</name>
    <dbReference type="NCBI Taxonomy" id="269237"/>
    <lineage>
        <taxon>Bacteria</taxon>
        <taxon>Pseudomonadati</taxon>
        <taxon>Campylobacterota</taxon>
        <taxon>Epsilonproteobacteria</taxon>
        <taxon>Campylobacterales</taxon>
        <taxon>Sulfurovaceae</taxon>
        <taxon>Sulfurovum</taxon>
        <taxon>environmental samples</taxon>
    </lineage>
</organism>
<protein>
    <submittedName>
        <fullName evidence="2">Uncharacterized protein</fullName>
    </submittedName>
</protein>
<sequence length="798" mass="92876">MDFIDVLEGSRPMFKGKINHFTSEDYFLWGMSLFILTLAFSLTAYYLYSPVLRYIAFGVMVMSVGVLFVAMAKDMRTSIEYPWVIFLFLMLLIAVYFSQRMEFHRFDFMVGDASDYFAAGVCSVTYYQDIGYILPLSATITAIGYEVFGIEYVLLSYVILYLTSVPIFYYIYRKLDLSVFLSLLLSLFLVFIPLSIWYAKSSFTEPMWQVLVFVFMVYAYRMMQQKQLEWKSIITLYALLFLAPMLRVEGVLFYGFILFLSLYHLWKFKNLKASMFMSFGLFIIAVSVQISLKLRPDYLLNRQFNRVIPNASEESVMFALYSLAIGFTLLVLLVYLFRKWFNKVNFPIVVTLLTFLVKVGVAYIYAIKKEMTFVDMLAMNEYGLTVGNFGTPIALLMIFGLVLLYRESFKGKTIALLLVVVYTVFYLPHVMQAVRFDDPHAFLFYWNRYYFAIFMIVHLFAFGLALKFIYNTLQKFVTHIVYHKALFLVLFLGIIVSSMNLKMYNVVVNESHLKGTHKLYSWVQERVGQNAISLVTESGVIYKQNARPDGLEKIEYLIGRTFSIYKMPILGHQMIHKKNLYPVHRYKLEERRGNYVLCATRNECFLDNDMLVEVDKFVMPLEWREHFGYTQKDAWVHQNDLSKSNVQRKNLYIKLYKVEKKLDLKKGVSFLRKSKVASNILGEGWHGIVNGNGALSVGSKAQLHLRNMRRHTGKSYTLMMQYIIMNASNKKPRTLRFSLNGEKISDVVVDSQFNDYSIQIPNKLLSSQKSEVLLEIERVDSSGKKLGVILESLRVIEK</sequence>
<feature type="transmembrane region" description="Helical" evidence="1">
    <location>
        <begin position="54"/>
        <end position="72"/>
    </location>
</feature>
<evidence type="ECO:0000313" key="2">
    <source>
        <dbReference type="EMBL" id="CAA6805713.1"/>
    </source>
</evidence>
<evidence type="ECO:0000256" key="1">
    <source>
        <dbReference type="SAM" id="Phobius"/>
    </source>
</evidence>
<feature type="transmembrane region" description="Helical" evidence="1">
    <location>
        <begin position="318"/>
        <end position="337"/>
    </location>
</feature>
<accession>A0A6S6SBF6</accession>
<feature type="transmembrane region" description="Helical" evidence="1">
    <location>
        <begin position="26"/>
        <end position="48"/>
    </location>
</feature>
<keyword evidence="1" id="KW-0812">Transmembrane</keyword>
<dbReference type="EMBL" id="CACVAS010000036">
    <property type="protein sequence ID" value="CAA6805713.1"/>
    <property type="molecule type" value="Genomic_DNA"/>
</dbReference>
<keyword evidence="1" id="KW-0472">Membrane</keyword>
<feature type="transmembrane region" description="Helical" evidence="1">
    <location>
        <begin position="412"/>
        <end position="429"/>
    </location>
</feature>
<feature type="transmembrane region" description="Helical" evidence="1">
    <location>
        <begin position="344"/>
        <end position="366"/>
    </location>
</feature>